<accession>A0AAD9RDN6</accession>
<dbReference type="Proteomes" id="UP001258017">
    <property type="component" value="Unassembled WGS sequence"/>
</dbReference>
<name>A0AAD9RDN6_9HYME</name>
<protein>
    <submittedName>
        <fullName evidence="1">Uncharacterized protein</fullName>
    </submittedName>
</protein>
<proteinExistence type="predicted"/>
<evidence type="ECO:0000313" key="1">
    <source>
        <dbReference type="EMBL" id="KAK2577829.1"/>
    </source>
</evidence>
<organism evidence="1 2">
    <name type="scientific">Odynerus spinipes</name>
    <dbReference type="NCBI Taxonomy" id="1348599"/>
    <lineage>
        <taxon>Eukaryota</taxon>
        <taxon>Metazoa</taxon>
        <taxon>Ecdysozoa</taxon>
        <taxon>Arthropoda</taxon>
        <taxon>Hexapoda</taxon>
        <taxon>Insecta</taxon>
        <taxon>Pterygota</taxon>
        <taxon>Neoptera</taxon>
        <taxon>Endopterygota</taxon>
        <taxon>Hymenoptera</taxon>
        <taxon>Apocrita</taxon>
        <taxon>Aculeata</taxon>
        <taxon>Vespoidea</taxon>
        <taxon>Vespidae</taxon>
        <taxon>Eumeninae</taxon>
        <taxon>Odynerus</taxon>
    </lineage>
</organism>
<dbReference type="AlphaFoldDB" id="A0AAD9RDN6"/>
<dbReference type="EMBL" id="JAIFRP010001061">
    <property type="protein sequence ID" value="KAK2577829.1"/>
    <property type="molecule type" value="Genomic_DNA"/>
</dbReference>
<evidence type="ECO:0000313" key="2">
    <source>
        <dbReference type="Proteomes" id="UP001258017"/>
    </source>
</evidence>
<comment type="caution">
    <text evidence="1">The sequence shown here is derived from an EMBL/GenBank/DDBJ whole genome shotgun (WGS) entry which is preliminary data.</text>
</comment>
<reference evidence="1" key="2">
    <citation type="journal article" date="2023" name="Commun. Biol.">
        <title>Intrasexual cuticular hydrocarbon dimorphism in a wasp sheds light on hydrocarbon biosynthesis genes in Hymenoptera.</title>
        <authorList>
            <person name="Moris V.C."/>
            <person name="Podsiadlowski L."/>
            <person name="Martin S."/>
            <person name="Oeyen J.P."/>
            <person name="Donath A."/>
            <person name="Petersen M."/>
            <person name="Wilbrandt J."/>
            <person name="Misof B."/>
            <person name="Liedtke D."/>
            <person name="Thamm M."/>
            <person name="Scheiner R."/>
            <person name="Schmitt T."/>
            <person name="Niehuis O."/>
        </authorList>
    </citation>
    <scope>NUCLEOTIDE SEQUENCE</scope>
    <source>
        <strain evidence="1">GBR_01_08_01A</strain>
    </source>
</reference>
<keyword evidence="2" id="KW-1185">Reference proteome</keyword>
<reference evidence="1" key="1">
    <citation type="submission" date="2021-08" db="EMBL/GenBank/DDBJ databases">
        <authorList>
            <person name="Misof B."/>
            <person name="Oliver O."/>
            <person name="Podsiadlowski L."/>
            <person name="Donath A."/>
            <person name="Peters R."/>
            <person name="Mayer C."/>
            <person name="Rust J."/>
            <person name="Gunkel S."/>
            <person name="Lesny P."/>
            <person name="Martin S."/>
            <person name="Oeyen J.P."/>
            <person name="Petersen M."/>
            <person name="Panagiotis P."/>
            <person name="Wilbrandt J."/>
            <person name="Tanja T."/>
        </authorList>
    </citation>
    <scope>NUCLEOTIDE SEQUENCE</scope>
    <source>
        <strain evidence="1">GBR_01_08_01A</strain>
        <tissue evidence="1">Thorax + abdomen</tissue>
    </source>
</reference>
<sequence>MNDERAYSFLSDFQSSSLPIPCADDIKYISRSLRKMIDPIIVDKAAHERWKDLFGSPWSGHSLRSLAGVCSNEPDHVWREARNRKK</sequence>
<gene>
    <name evidence="1" type="ORF">KPH14_001097</name>
</gene>